<dbReference type="AlphaFoldDB" id="A0AA40BXN0"/>
<dbReference type="GO" id="GO:0005524">
    <property type="term" value="F:ATP binding"/>
    <property type="evidence" value="ECO:0007669"/>
    <property type="project" value="UniProtKB-UniRule"/>
</dbReference>
<sequence>MRPLISAMTSLREVLVAAIKSLLRGKSLLQAILTFWVNPSTITAQDAKPKRRTARSLADFLKEAERLLLGPIDGSALKEFSAKLKHQFQIGLRSNPACMLPSYNHQLPSGDERGEFLALDVGGSTLRVALVELRGQGSKGPASRIIQLDSFKIGSEVKKLQGLSFFDWMAERILETTSKGGEQGRRPEDPLLMGMAWSFPIDQTSSKGGKLSGMGKGFLAAEGLVGDDLGGIIEKVCRSKGLYVELSAIVNDSSATLLSEAYLTPSTRFGLILGTGVNIAAHLPVPAVGQSKYGERPETWHSKASHVIVNTELGMFGKGVLPLTKWDHLLLESHARPDFQPLEHLVSGYYIGEVCRLALVDAIESTGAFGGVVPPSLTSLYSLDTETLSLIEAHGDPEAARKIFASRHPSSVEPTAVDIAALQSLSSHIARRSASIVAASIFALWELKMEAEEELFRSLPAESPFFLDTEAEMKIAQTTVAYNGSVIEHYPGYLANTQQYINDLVSSNGRNKGESIELIAARESSILGAAVALACLE</sequence>
<dbReference type="Gene3D" id="3.40.367.20">
    <property type="match status" value="1"/>
</dbReference>
<evidence type="ECO:0000256" key="5">
    <source>
        <dbReference type="ARBA" id="ARBA00022840"/>
    </source>
</evidence>
<feature type="domain" description="Hexokinase C-terminal" evidence="8">
    <location>
        <begin position="269"/>
        <end position="535"/>
    </location>
</feature>
<dbReference type="GO" id="GO:0006096">
    <property type="term" value="P:glycolytic process"/>
    <property type="evidence" value="ECO:0007669"/>
    <property type="project" value="UniProtKB-KW"/>
</dbReference>
<dbReference type="InterPro" id="IPR001312">
    <property type="entry name" value="Hexokinase"/>
</dbReference>
<dbReference type="GO" id="GO:0008865">
    <property type="term" value="F:fructokinase activity"/>
    <property type="evidence" value="ECO:0007669"/>
    <property type="project" value="TreeGrafter"/>
</dbReference>
<evidence type="ECO:0000256" key="3">
    <source>
        <dbReference type="ARBA" id="ARBA00022741"/>
    </source>
</evidence>
<dbReference type="GO" id="GO:0001678">
    <property type="term" value="P:intracellular glucose homeostasis"/>
    <property type="evidence" value="ECO:0007669"/>
    <property type="project" value="InterPro"/>
</dbReference>
<dbReference type="InterPro" id="IPR022672">
    <property type="entry name" value="Hexokinase_N"/>
</dbReference>
<dbReference type="GO" id="GO:0005739">
    <property type="term" value="C:mitochondrion"/>
    <property type="evidence" value="ECO:0007669"/>
    <property type="project" value="TreeGrafter"/>
</dbReference>
<dbReference type="CDD" id="cd24000">
    <property type="entry name" value="ASKHA_NBD_HK"/>
    <property type="match status" value="1"/>
</dbReference>
<dbReference type="InterPro" id="IPR043129">
    <property type="entry name" value="ATPase_NBD"/>
</dbReference>
<dbReference type="GO" id="GO:0005536">
    <property type="term" value="F:D-glucose binding"/>
    <property type="evidence" value="ECO:0007669"/>
    <property type="project" value="InterPro"/>
</dbReference>
<dbReference type="GO" id="GO:0006013">
    <property type="term" value="P:mannose metabolic process"/>
    <property type="evidence" value="ECO:0007669"/>
    <property type="project" value="TreeGrafter"/>
</dbReference>
<keyword evidence="4 6" id="KW-0418">Kinase</keyword>
<comment type="similarity">
    <text evidence="1 6">Belongs to the hexokinase family.</text>
</comment>
<protein>
    <recommendedName>
        <fullName evidence="6">Phosphotransferase</fullName>
        <ecNumber evidence="6">2.7.1.-</ecNumber>
    </recommendedName>
</protein>
<dbReference type="Gene3D" id="3.30.420.40">
    <property type="match status" value="1"/>
</dbReference>
<dbReference type="SUPFAM" id="SSF53067">
    <property type="entry name" value="Actin-like ATPase domain"/>
    <property type="match status" value="2"/>
</dbReference>
<dbReference type="GO" id="GO:0006006">
    <property type="term" value="P:glucose metabolic process"/>
    <property type="evidence" value="ECO:0007669"/>
    <property type="project" value="TreeGrafter"/>
</dbReference>
<evidence type="ECO:0000256" key="6">
    <source>
        <dbReference type="RuleBase" id="RU362007"/>
    </source>
</evidence>
<evidence type="ECO:0000313" key="10">
    <source>
        <dbReference type="Proteomes" id="UP001175000"/>
    </source>
</evidence>
<keyword evidence="2 6" id="KW-0808">Transferase</keyword>
<evidence type="ECO:0000259" key="8">
    <source>
        <dbReference type="Pfam" id="PF03727"/>
    </source>
</evidence>
<name>A0AA40BXN0_9PEZI</name>
<dbReference type="InterPro" id="IPR022673">
    <property type="entry name" value="Hexokinase_C"/>
</dbReference>
<dbReference type="EC" id="2.7.1.-" evidence="6"/>
<evidence type="ECO:0000313" key="9">
    <source>
        <dbReference type="EMBL" id="KAK0617405.1"/>
    </source>
</evidence>
<reference evidence="9" key="1">
    <citation type="submission" date="2023-06" db="EMBL/GenBank/DDBJ databases">
        <title>Genome-scale phylogeny and comparative genomics of the fungal order Sordariales.</title>
        <authorList>
            <consortium name="Lawrence Berkeley National Laboratory"/>
            <person name="Hensen N."/>
            <person name="Bonometti L."/>
            <person name="Westerberg I."/>
            <person name="Brannstrom I.O."/>
            <person name="Guillou S."/>
            <person name="Cros-Aarteil S."/>
            <person name="Calhoun S."/>
            <person name="Haridas S."/>
            <person name="Kuo A."/>
            <person name="Mondo S."/>
            <person name="Pangilinan J."/>
            <person name="Riley R."/>
            <person name="Labutti K."/>
            <person name="Andreopoulos B."/>
            <person name="Lipzen A."/>
            <person name="Chen C."/>
            <person name="Yanf M."/>
            <person name="Daum C."/>
            <person name="Ng V."/>
            <person name="Clum A."/>
            <person name="Steindorff A."/>
            <person name="Ohm R."/>
            <person name="Martin F."/>
            <person name="Silar P."/>
            <person name="Natvig D."/>
            <person name="Lalanne C."/>
            <person name="Gautier V."/>
            <person name="Ament-Velasquez S.L."/>
            <person name="Kruys A."/>
            <person name="Hutchinson M.I."/>
            <person name="Powell A.J."/>
            <person name="Barry K."/>
            <person name="Miller A.N."/>
            <person name="Grigoriev I.V."/>
            <person name="Debuchy R."/>
            <person name="Gladieux P."/>
            <person name="Thoren M.H."/>
            <person name="Johannesson H."/>
        </authorList>
    </citation>
    <scope>NUCLEOTIDE SEQUENCE</scope>
    <source>
        <strain evidence="9">CBS 606.72</strain>
    </source>
</reference>
<dbReference type="PANTHER" id="PTHR19443">
    <property type="entry name" value="HEXOKINASE"/>
    <property type="match status" value="1"/>
</dbReference>
<dbReference type="EMBL" id="JAULSU010000005">
    <property type="protein sequence ID" value="KAK0617405.1"/>
    <property type="molecule type" value="Genomic_DNA"/>
</dbReference>
<keyword evidence="3 6" id="KW-0547">Nucleotide-binding</keyword>
<dbReference type="GO" id="GO:0005829">
    <property type="term" value="C:cytosol"/>
    <property type="evidence" value="ECO:0007669"/>
    <property type="project" value="TreeGrafter"/>
</dbReference>
<dbReference type="Proteomes" id="UP001175000">
    <property type="component" value="Unassembled WGS sequence"/>
</dbReference>
<keyword evidence="5 6" id="KW-0067">ATP-binding</keyword>
<dbReference type="PRINTS" id="PR00475">
    <property type="entry name" value="HEXOKINASE"/>
</dbReference>
<comment type="caution">
    <text evidence="9">The sequence shown here is derived from an EMBL/GenBank/DDBJ whole genome shotgun (WGS) entry which is preliminary data.</text>
</comment>
<organism evidence="9 10">
    <name type="scientific">Immersiella caudata</name>
    <dbReference type="NCBI Taxonomy" id="314043"/>
    <lineage>
        <taxon>Eukaryota</taxon>
        <taxon>Fungi</taxon>
        <taxon>Dikarya</taxon>
        <taxon>Ascomycota</taxon>
        <taxon>Pezizomycotina</taxon>
        <taxon>Sordariomycetes</taxon>
        <taxon>Sordariomycetidae</taxon>
        <taxon>Sordariales</taxon>
        <taxon>Lasiosphaeriaceae</taxon>
        <taxon>Immersiella</taxon>
    </lineage>
</organism>
<dbReference type="PANTHER" id="PTHR19443:SF24">
    <property type="entry name" value="PHOSPHOTRANSFERASE"/>
    <property type="match status" value="1"/>
</dbReference>
<evidence type="ECO:0000256" key="2">
    <source>
        <dbReference type="ARBA" id="ARBA00022679"/>
    </source>
</evidence>
<dbReference type="PROSITE" id="PS51748">
    <property type="entry name" value="HEXOKINASE_2"/>
    <property type="match status" value="1"/>
</dbReference>
<evidence type="ECO:0000256" key="1">
    <source>
        <dbReference type="ARBA" id="ARBA00009225"/>
    </source>
</evidence>
<evidence type="ECO:0000259" key="7">
    <source>
        <dbReference type="Pfam" id="PF00349"/>
    </source>
</evidence>
<keyword evidence="10" id="KW-1185">Reference proteome</keyword>
<dbReference type="FunFam" id="3.40.367.20:FF:000011">
    <property type="entry name" value="Phosphotransferase"/>
    <property type="match status" value="1"/>
</dbReference>
<dbReference type="GO" id="GO:0019158">
    <property type="term" value="F:mannokinase activity"/>
    <property type="evidence" value="ECO:0007669"/>
    <property type="project" value="TreeGrafter"/>
</dbReference>
<dbReference type="GO" id="GO:0004340">
    <property type="term" value="F:glucokinase activity"/>
    <property type="evidence" value="ECO:0007669"/>
    <property type="project" value="TreeGrafter"/>
</dbReference>
<dbReference type="Pfam" id="PF03727">
    <property type="entry name" value="Hexokinase_2"/>
    <property type="match status" value="1"/>
</dbReference>
<keyword evidence="6" id="KW-0324">Glycolysis</keyword>
<feature type="domain" description="Hexokinase N-terminal" evidence="7">
    <location>
        <begin position="74"/>
        <end position="262"/>
    </location>
</feature>
<gene>
    <name evidence="9" type="ORF">B0T14DRAFT_434625</name>
</gene>
<dbReference type="Pfam" id="PF00349">
    <property type="entry name" value="Hexokinase_1"/>
    <property type="match status" value="1"/>
</dbReference>
<evidence type="ECO:0000256" key="4">
    <source>
        <dbReference type="ARBA" id="ARBA00022777"/>
    </source>
</evidence>
<accession>A0AA40BXN0</accession>
<proteinExistence type="inferred from homology"/>